<proteinExistence type="predicted"/>
<dbReference type="Proteomes" id="UP000784294">
    <property type="component" value="Unassembled WGS sequence"/>
</dbReference>
<organism evidence="1 2">
    <name type="scientific">Protopolystoma xenopodis</name>
    <dbReference type="NCBI Taxonomy" id="117903"/>
    <lineage>
        <taxon>Eukaryota</taxon>
        <taxon>Metazoa</taxon>
        <taxon>Spiralia</taxon>
        <taxon>Lophotrochozoa</taxon>
        <taxon>Platyhelminthes</taxon>
        <taxon>Monogenea</taxon>
        <taxon>Polyopisthocotylea</taxon>
        <taxon>Polystomatidea</taxon>
        <taxon>Polystomatidae</taxon>
        <taxon>Protopolystoma</taxon>
    </lineage>
</organism>
<sequence>MADIEYYAVTNAWLLHERCVRNVVLLALRPPKAGWLAIEFKTSLNVEVFMNRISCGLKAWSQRSISSEMGGLSFVNSLQSKDNRN</sequence>
<dbReference type="EMBL" id="CAAALY010287889">
    <property type="protein sequence ID" value="VEL44000.1"/>
    <property type="molecule type" value="Genomic_DNA"/>
</dbReference>
<evidence type="ECO:0000313" key="1">
    <source>
        <dbReference type="EMBL" id="VEL44000.1"/>
    </source>
</evidence>
<gene>
    <name evidence="1" type="ORF">PXEA_LOCUS37440</name>
</gene>
<name>A0A3S5FHE7_9PLAT</name>
<accession>A0A3S5FHE7</accession>
<evidence type="ECO:0000313" key="2">
    <source>
        <dbReference type="Proteomes" id="UP000784294"/>
    </source>
</evidence>
<keyword evidence="2" id="KW-1185">Reference proteome</keyword>
<protein>
    <submittedName>
        <fullName evidence="1">Uncharacterized protein</fullName>
    </submittedName>
</protein>
<reference evidence="1" key="1">
    <citation type="submission" date="2018-11" db="EMBL/GenBank/DDBJ databases">
        <authorList>
            <consortium name="Pathogen Informatics"/>
        </authorList>
    </citation>
    <scope>NUCLEOTIDE SEQUENCE</scope>
</reference>
<comment type="caution">
    <text evidence="1">The sequence shown here is derived from an EMBL/GenBank/DDBJ whole genome shotgun (WGS) entry which is preliminary data.</text>
</comment>
<dbReference type="AlphaFoldDB" id="A0A3S5FHE7"/>